<dbReference type="InterPro" id="IPR013425">
    <property type="entry name" value="Autotrns_rpt"/>
</dbReference>
<dbReference type="PANTHER" id="PTHR35037:SF3">
    <property type="entry name" value="C-TERMINAL REGION OF AIDA-LIKE PROTEIN"/>
    <property type="match status" value="1"/>
</dbReference>
<dbReference type="SUPFAM" id="SSF51126">
    <property type="entry name" value="Pectin lyase-like"/>
    <property type="match status" value="2"/>
</dbReference>
<dbReference type="RefSeq" id="WP_206294395.1">
    <property type="nucleotide sequence ID" value="NZ_CP063458.1"/>
</dbReference>
<dbReference type="PANTHER" id="PTHR35037">
    <property type="entry name" value="C-TERMINAL REGION OF AIDA-LIKE PROTEIN"/>
    <property type="match status" value="1"/>
</dbReference>
<dbReference type="Proteomes" id="UP000593765">
    <property type="component" value="Chromosome"/>
</dbReference>
<evidence type="ECO:0000313" key="4">
    <source>
        <dbReference type="Proteomes" id="UP000593765"/>
    </source>
</evidence>
<proteinExistence type="predicted"/>
<feature type="region of interest" description="Disordered" evidence="2">
    <location>
        <begin position="1"/>
        <end position="22"/>
    </location>
</feature>
<accession>A0A7M2X0N0</accession>
<dbReference type="KEGG" id="hbs:IPV69_07610"/>
<dbReference type="Gene3D" id="2.160.20.20">
    <property type="match status" value="1"/>
</dbReference>
<gene>
    <name evidence="3" type="ORF">IPV69_07610</name>
</gene>
<evidence type="ECO:0000256" key="1">
    <source>
        <dbReference type="ARBA" id="ARBA00022729"/>
    </source>
</evidence>
<dbReference type="EMBL" id="CP063458">
    <property type="protein sequence ID" value="QOV91214.1"/>
    <property type="molecule type" value="Genomic_DNA"/>
</dbReference>
<name>A0A7M2X0N0_9BACT</name>
<reference evidence="3 4" key="1">
    <citation type="submission" date="2020-10" db="EMBL/GenBank/DDBJ databases">
        <title>Wide distribution of Phycisphaera-like planctomycetes from WD2101 soil group in peatlands and genome analysis of the first cultivated representative.</title>
        <authorList>
            <person name="Dedysh S.N."/>
            <person name="Beletsky A.V."/>
            <person name="Ivanova A."/>
            <person name="Kulichevskaya I.S."/>
            <person name="Suzina N.E."/>
            <person name="Philippov D.A."/>
            <person name="Rakitin A.L."/>
            <person name="Mardanov A.V."/>
            <person name="Ravin N.V."/>
        </authorList>
    </citation>
    <scope>NUCLEOTIDE SEQUENCE [LARGE SCALE GENOMIC DNA]</scope>
    <source>
        <strain evidence="3 4">M1803</strain>
    </source>
</reference>
<dbReference type="AlphaFoldDB" id="A0A7M2X0N0"/>
<dbReference type="InterPro" id="IPR011050">
    <property type="entry name" value="Pectin_lyase_fold/virulence"/>
</dbReference>
<keyword evidence="1" id="KW-0732">Signal</keyword>
<organism evidence="3 4">
    <name type="scientific">Humisphaera borealis</name>
    <dbReference type="NCBI Taxonomy" id="2807512"/>
    <lineage>
        <taxon>Bacteria</taxon>
        <taxon>Pseudomonadati</taxon>
        <taxon>Planctomycetota</taxon>
        <taxon>Phycisphaerae</taxon>
        <taxon>Tepidisphaerales</taxon>
        <taxon>Tepidisphaeraceae</taxon>
        <taxon>Humisphaera</taxon>
    </lineage>
</organism>
<dbReference type="NCBIfam" id="TIGR02601">
    <property type="entry name" value="autotrns_rpt"/>
    <property type="match status" value="3"/>
</dbReference>
<dbReference type="InterPro" id="IPR051551">
    <property type="entry name" value="Autotransporter_adhesion"/>
</dbReference>
<protein>
    <submittedName>
        <fullName evidence="3">Autotransporter-associated beta strand repeat-containing protein</fullName>
    </submittedName>
</protein>
<sequence>MFVNDENTATTRDGSTRSEAFTESTWSTANSATYEWTGRYTIAARQQGAAILQVKNTDNDWAVQLNISSSGALTVNNRRNAGDVTLTNPDGSTRDFDGQGFDVRIHDDGLNYKVWIDGVLYADNFYSRPTGGTQFRWGMYLGSSILTAPSTQSVILVSGAQVKSWTGDLNTPITTITKANNNALNLSASGSWSGNVAPGLYEIAQWNSSVNATNCNATLNADQVWSGIKITNPATQVTINGTATLGLDRSGVDMSSATRSLLVNCPVELRVTQPCTIASSVSATFSDSMIGYGGITLGGSGTLILTGANTYTGPTTINGGTLRMGNGGTTGSLSTDSIITVGSGATYETNRSDDIVQGTDFSGAAISGAGGLKKSGTGKLTLTAANSYTGPTTLSAGTLAFNVASPFGSTSGISMADATLLQPLIGGATISKPIVIGGAGTTVSISAPTNLPGAGAVSTFTLGGTISGSGNIKFTSSANQNALSTVALKAQNSYAGNTLLDTSGSTASQIVLHIGIANALPVSTVLTIDGQNGAGTGRFADVNLNGFSQEIAGLTNVARDFRIQRIVNSNVSTAATLTINNSNDYAFSGTLGGSAAGSASASAMPGSTGGNNFALTKKGAGTITLSGINSYTGVTTINEGTLKLDRGGLAGTTAVTLHSTGALLLNGTSNDIVNTASVVNLAGGILAFGNAANQAQNFGALSVVANSTLDFGSAGSGGNDEFLFSGLGSHSAGSRLTITNWVGSLTGGTEGANDRLVFDDVSSNFIAAYSQSDVFFTGYGTGFRVIEFGTSYEIVPVPEPATGLIGALAVGTWIGRRKRRFPTAS</sequence>
<dbReference type="InterPro" id="IPR012332">
    <property type="entry name" value="Autotransporter_pectin_lyase_C"/>
</dbReference>
<keyword evidence="4" id="KW-1185">Reference proteome</keyword>
<evidence type="ECO:0000256" key="2">
    <source>
        <dbReference type="SAM" id="MobiDB-lite"/>
    </source>
</evidence>
<evidence type="ECO:0000313" key="3">
    <source>
        <dbReference type="EMBL" id="QOV91214.1"/>
    </source>
</evidence>
<dbReference type="Pfam" id="PF12951">
    <property type="entry name" value="PATR"/>
    <property type="match status" value="3"/>
</dbReference>